<comment type="caution">
    <text evidence="2">The sequence shown here is derived from an EMBL/GenBank/DDBJ whole genome shotgun (WGS) entry which is preliminary data.</text>
</comment>
<feature type="region of interest" description="Disordered" evidence="1">
    <location>
        <begin position="32"/>
        <end position="67"/>
    </location>
</feature>
<name>A0A6A1WS67_9ROSI</name>
<evidence type="ECO:0000256" key="1">
    <source>
        <dbReference type="SAM" id="MobiDB-lite"/>
    </source>
</evidence>
<reference evidence="2 3" key="1">
    <citation type="journal article" date="2019" name="Plant Biotechnol. J.">
        <title>The red bayberry genome and genetic basis of sex determination.</title>
        <authorList>
            <person name="Jia H.M."/>
            <person name="Jia H.J."/>
            <person name="Cai Q.L."/>
            <person name="Wang Y."/>
            <person name="Zhao H.B."/>
            <person name="Yang W.F."/>
            <person name="Wang G.Y."/>
            <person name="Li Y.H."/>
            <person name="Zhan D.L."/>
            <person name="Shen Y.T."/>
            <person name="Niu Q.F."/>
            <person name="Chang L."/>
            <person name="Qiu J."/>
            <person name="Zhao L."/>
            <person name="Xie H.B."/>
            <person name="Fu W.Y."/>
            <person name="Jin J."/>
            <person name="Li X.W."/>
            <person name="Jiao Y."/>
            <person name="Zhou C.C."/>
            <person name="Tu T."/>
            <person name="Chai C.Y."/>
            <person name="Gao J.L."/>
            <person name="Fan L.J."/>
            <person name="van de Weg E."/>
            <person name="Wang J.Y."/>
            <person name="Gao Z.S."/>
        </authorList>
    </citation>
    <scope>NUCLEOTIDE SEQUENCE [LARGE SCALE GENOMIC DNA]</scope>
    <source>
        <tissue evidence="2">Leaves</tissue>
    </source>
</reference>
<dbReference type="PANTHER" id="PTHR47329:SF1">
    <property type="entry name" value="OS05G0129900 PROTEIN"/>
    <property type="match status" value="1"/>
</dbReference>
<dbReference type="AlphaFoldDB" id="A0A6A1WS67"/>
<gene>
    <name evidence="2" type="ORF">CJ030_MR1G027489</name>
</gene>
<dbReference type="EMBL" id="RXIC02000019">
    <property type="protein sequence ID" value="KAB1226628.1"/>
    <property type="molecule type" value="Genomic_DNA"/>
</dbReference>
<feature type="compositionally biased region" description="Polar residues" evidence="1">
    <location>
        <begin position="37"/>
        <end position="47"/>
    </location>
</feature>
<dbReference type="PANTHER" id="PTHR47329">
    <property type="entry name" value="OS05G0129900 PROTEIN"/>
    <property type="match status" value="1"/>
</dbReference>
<organism evidence="2 3">
    <name type="scientific">Morella rubra</name>
    <name type="common">Chinese bayberry</name>
    <dbReference type="NCBI Taxonomy" id="262757"/>
    <lineage>
        <taxon>Eukaryota</taxon>
        <taxon>Viridiplantae</taxon>
        <taxon>Streptophyta</taxon>
        <taxon>Embryophyta</taxon>
        <taxon>Tracheophyta</taxon>
        <taxon>Spermatophyta</taxon>
        <taxon>Magnoliopsida</taxon>
        <taxon>eudicotyledons</taxon>
        <taxon>Gunneridae</taxon>
        <taxon>Pentapetalae</taxon>
        <taxon>rosids</taxon>
        <taxon>fabids</taxon>
        <taxon>Fagales</taxon>
        <taxon>Myricaceae</taxon>
        <taxon>Morella</taxon>
    </lineage>
</organism>
<evidence type="ECO:0000313" key="2">
    <source>
        <dbReference type="EMBL" id="KAB1226628.1"/>
    </source>
</evidence>
<protein>
    <submittedName>
        <fullName evidence="2">Uncharacterized protein</fullName>
    </submittedName>
</protein>
<sequence>MEPKDNEGLFPARESAFVEEIESRHVKGGSRILEQEVNVSHGNTTRSSRADSVKKNHRTRNQELRTSVQELASQAASPAKAEAAKNITPPNSAYQFEVSWRELSGDSVPQVRLLKYSSICVILFTLPNDSIYKQFEEQDMVLMHTWFFRLP</sequence>
<evidence type="ECO:0000313" key="3">
    <source>
        <dbReference type="Proteomes" id="UP000516437"/>
    </source>
</evidence>
<accession>A0A6A1WS67</accession>
<proteinExistence type="predicted"/>
<dbReference type="OrthoDB" id="629492at2759"/>
<dbReference type="Proteomes" id="UP000516437">
    <property type="component" value="Chromosome 1"/>
</dbReference>
<keyword evidence="3" id="KW-1185">Reference proteome</keyword>